<keyword evidence="6" id="KW-1185">Reference proteome</keyword>
<evidence type="ECO:0000256" key="1">
    <source>
        <dbReference type="ARBA" id="ARBA00022723"/>
    </source>
</evidence>
<accession>A0AAD9PB24</accession>
<dbReference type="PROSITE" id="PS00018">
    <property type="entry name" value="EF_HAND_1"/>
    <property type="match status" value="2"/>
</dbReference>
<proteinExistence type="predicted"/>
<dbReference type="EMBL" id="JAODUO010000052">
    <property type="protein sequence ID" value="KAK2191493.1"/>
    <property type="molecule type" value="Genomic_DNA"/>
</dbReference>
<dbReference type="Gene3D" id="1.10.238.10">
    <property type="entry name" value="EF-hand"/>
    <property type="match status" value="2"/>
</dbReference>
<reference evidence="5" key="1">
    <citation type="journal article" date="2023" name="Mol. Biol. Evol.">
        <title>Third-Generation Sequencing Reveals the Adaptive Role of the Epigenome in Three Deep-Sea Polychaetes.</title>
        <authorList>
            <person name="Perez M."/>
            <person name="Aroh O."/>
            <person name="Sun Y."/>
            <person name="Lan Y."/>
            <person name="Juniper S.K."/>
            <person name="Young C.R."/>
            <person name="Angers B."/>
            <person name="Qian P.Y."/>
        </authorList>
    </citation>
    <scope>NUCLEOTIDE SEQUENCE</scope>
    <source>
        <strain evidence="5">R07B-5</strain>
    </source>
</reference>
<keyword evidence="1" id="KW-0479">Metal-binding</keyword>
<gene>
    <name evidence="5" type="ORF">NP493_49g02039</name>
</gene>
<dbReference type="GO" id="GO:0005509">
    <property type="term" value="F:calcium ion binding"/>
    <property type="evidence" value="ECO:0007669"/>
    <property type="project" value="InterPro"/>
</dbReference>
<evidence type="ECO:0000313" key="5">
    <source>
        <dbReference type="EMBL" id="KAK2191493.1"/>
    </source>
</evidence>
<dbReference type="InterPro" id="IPR002048">
    <property type="entry name" value="EF_hand_dom"/>
</dbReference>
<sequence>MTCTARGNRELKAKMEKLKRTAKTPIELLRATCLARGASGIKGLGRTFKIIDDDGSRSIDIKEFRKGIHDYGVIMEPETIQELFDSIDRDHSGAVDFDEFLRALRPPMNNGRRQLIILAFRKLDKTGDGVVTVEDLRNVYNVKNHPKYKSGEWTEDQCLREFLDSFDSPDDKDGKITEDEFINYYAGVSASIDNDAYFDLMMRNAWKL</sequence>
<keyword evidence="3" id="KW-0106">Calcium</keyword>
<dbReference type="PROSITE" id="PS50222">
    <property type="entry name" value="EF_HAND_2"/>
    <property type="match status" value="4"/>
</dbReference>
<dbReference type="CDD" id="cd00051">
    <property type="entry name" value="EFh"/>
    <property type="match status" value="1"/>
</dbReference>
<keyword evidence="2" id="KW-0677">Repeat</keyword>
<feature type="domain" description="EF-hand" evidence="4">
    <location>
        <begin position="39"/>
        <end position="74"/>
    </location>
</feature>
<dbReference type="GO" id="GO:0043226">
    <property type="term" value="C:organelle"/>
    <property type="evidence" value="ECO:0007669"/>
    <property type="project" value="UniProtKB-ARBA"/>
</dbReference>
<dbReference type="InterPro" id="IPR018247">
    <property type="entry name" value="EF_Hand_1_Ca_BS"/>
</dbReference>
<feature type="domain" description="EF-hand" evidence="4">
    <location>
        <begin position="75"/>
        <end position="110"/>
    </location>
</feature>
<dbReference type="PANTHER" id="PTHR34524">
    <property type="entry name" value="CALCYPHOSIN"/>
    <property type="match status" value="1"/>
</dbReference>
<dbReference type="PANTHER" id="PTHR34524:SF6">
    <property type="entry name" value="CALCYPHOSINE LIKE"/>
    <property type="match status" value="1"/>
</dbReference>
<dbReference type="SUPFAM" id="SSF47473">
    <property type="entry name" value="EF-hand"/>
    <property type="match status" value="1"/>
</dbReference>
<dbReference type="InterPro" id="IPR011992">
    <property type="entry name" value="EF-hand-dom_pair"/>
</dbReference>
<evidence type="ECO:0000256" key="2">
    <source>
        <dbReference type="ARBA" id="ARBA00022737"/>
    </source>
</evidence>
<protein>
    <recommendedName>
        <fullName evidence="4">EF-hand domain-containing protein</fullName>
    </recommendedName>
</protein>
<dbReference type="FunFam" id="1.10.238.10:FF:000178">
    <property type="entry name" value="Calmodulin-2 A"/>
    <property type="match status" value="1"/>
</dbReference>
<dbReference type="SMART" id="SM00054">
    <property type="entry name" value="EFh"/>
    <property type="match status" value="4"/>
</dbReference>
<dbReference type="Pfam" id="PF13499">
    <property type="entry name" value="EF-hand_7"/>
    <property type="match status" value="2"/>
</dbReference>
<name>A0AAD9PB24_RIDPI</name>
<evidence type="ECO:0000256" key="3">
    <source>
        <dbReference type="ARBA" id="ARBA00022837"/>
    </source>
</evidence>
<organism evidence="5 6">
    <name type="scientific">Ridgeia piscesae</name>
    <name type="common">Tubeworm</name>
    <dbReference type="NCBI Taxonomy" id="27915"/>
    <lineage>
        <taxon>Eukaryota</taxon>
        <taxon>Metazoa</taxon>
        <taxon>Spiralia</taxon>
        <taxon>Lophotrochozoa</taxon>
        <taxon>Annelida</taxon>
        <taxon>Polychaeta</taxon>
        <taxon>Sedentaria</taxon>
        <taxon>Canalipalpata</taxon>
        <taxon>Sabellida</taxon>
        <taxon>Siboglinidae</taxon>
        <taxon>Ridgeia</taxon>
    </lineage>
</organism>
<feature type="domain" description="EF-hand" evidence="4">
    <location>
        <begin position="154"/>
        <end position="191"/>
    </location>
</feature>
<dbReference type="InterPro" id="IPR051581">
    <property type="entry name" value="Ca-bind"/>
</dbReference>
<comment type="caution">
    <text evidence="5">The sequence shown here is derived from an EMBL/GenBank/DDBJ whole genome shotgun (WGS) entry which is preliminary data.</text>
</comment>
<dbReference type="Proteomes" id="UP001209878">
    <property type="component" value="Unassembled WGS sequence"/>
</dbReference>
<dbReference type="AlphaFoldDB" id="A0AAD9PB24"/>
<evidence type="ECO:0000259" key="4">
    <source>
        <dbReference type="PROSITE" id="PS50222"/>
    </source>
</evidence>
<evidence type="ECO:0000313" key="6">
    <source>
        <dbReference type="Proteomes" id="UP001209878"/>
    </source>
</evidence>
<feature type="domain" description="EF-hand" evidence="4">
    <location>
        <begin position="111"/>
        <end position="146"/>
    </location>
</feature>